<reference evidence="1 2" key="1">
    <citation type="submission" date="2015-01" db="EMBL/GenBank/DDBJ databases">
        <title>Evolution of Trichinella species and genotypes.</title>
        <authorList>
            <person name="Korhonen P.K."/>
            <person name="Edoardo P."/>
            <person name="Giuseppe L.R."/>
            <person name="Gasser R.B."/>
        </authorList>
    </citation>
    <scope>NUCLEOTIDE SEQUENCE [LARGE SCALE GENOMIC DNA]</scope>
    <source>
        <strain evidence="1">ISS3</strain>
    </source>
</reference>
<comment type="caution">
    <text evidence="1">The sequence shown here is derived from an EMBL/GenBank/DDBJ whole genome shotgun (WGS) entry which is preliminary data.</text>
</comment>
<evidence type="ECO:0000313" key="2">
    <source>
        <dbReference type="Proteomes" id="UP000054776"/>
    </source>
</evidence>
<evidence type="ECO:0000313" key="1">
    <source>
        <dbReference type="EMBL" id="KRY41043.1"/>
    </source>
</evidence>
<proteinExistence type="predicted"/>
<gene>
    <name evidence="1" type="ORF">T01_7791</name>
</gene>
<sequence length="75" mass="8511">MITLLTFQESLPLLSDLWIHLASSSSHSNTVQCRKTLPKRNSVVFIALCNKNVVKYANTPDNNLNNSWGYADDDW</sequence>
<dbReference type="EMBL" id="JYDH01000010">
    <property type="protein sequence ID" value="KRY41043.1"/>
    <property type="molecule type" value="Genomic_DNA"/>
</dbReference>
<dbReference type="InParanoid" id="A0A0V1BX78"/>
<accession>A0A0V1BX78</accession>
<organism evidence="1 2">
    <name type="scientific">Trichinella spiralis</name>
    <name type="common">Trichina worm</name>
    <dbReference type="NCBI Taxonomy" id="6334"/>
    <lineage>
        <taxon>Eukaryota</taxon>
        <taxon>Metazoa</taxon>
        <taxon>Ecdysozoa</taxon>
        <taxon>Nematoda</taxon>
        <taxon>Enoplea</taxon>
        <taxon>Dorylaimia</taxon>
        <taxon>Trichinellida</taxon>
        <taxon>Trichinellidae</taxon>
        <taxon>Trichinella</taxon>
    </lineage>
</organism>
<protein>
    <submittedName>
        <fullName evidence="1">Uncharacterized protein</fullName>
    </submittedName>
</protein>
<name>A0A0V1BX78_TRISP</name>
<dbReference type="Proteomes" id="UP000054776">
    <property type="component" value="Unassembled WGS sequence"/>
</dbReference>
<dbReference type="AlphaFoldDB" id="A0A0V1BX78"/>
<keyword evidence="2" id="KW-1185">Reference proteome</keyword>